<gene>
    <name evidence="3" type="ORF">V6W80_20455</name>
</gene>
<feature type="transmembrane region" description="Helical" evidence="1">
    <location>
        <begin position="120"/>
        <end position="145"/>
    </location>
</feature>
<sequence>MLVFPLWSRALLPATVLLLGAATGLIQPWGLLGSVLFIGWVLARPPVTADLWLGVTLLAAVCFAAHRVPGFVPWALGPPQDLGGTHPWQLRLVLDKALVAAALLATWPGIPTGPWRPWPMLATVGATLLGIPGIALALGILGWLPKWPDGLLAWLAINLLVTCLAEELVFRAFLQRRLTRWLGLPCGLLLTSLLFGLVHLPAGWGFALLAGLAGLGYGLAFHCSGNRLWPAVLLHGALNTLHLLVLTYPLR</sequence>
<keyword evidence="3" id="KW-0378">Hydrolase</keyword>
<feature type="transmembrane region" description="Helical" evidence="1">
    <location>
        <begin position="88"/>
        <end position="108"/>
    </location>
</feature>
<feature type="transmembrane region" description="Helical" evidence="1">
    <location>
        <begin position="204"/>
        <end position="221"/>
    </location>
</feature>
<feature type="transmembrane region" description="Helical" evidence="1">
    <location>
        <begin position="49"/>
        <end position="68"/>
    </location>
</feature>
<dbReference type="EMBL" id="CP145723">
    <property type="protein sequence ID" value="WWM66064.1"/>
    <property type="molecule type" value="Genomic_DNA"/>
</dbReference>
<dbReference type="RefSeq" id="WP_257705195.1">
    <property type="nucleotide sequence ID" value="NZ_CP145723.1"/>
</dbReference>
<evidence type="ECO:0000256" key="1">
    <source>
        <dbReference type="SAM" id="Phobius"/>
    </source>
</evidence>
<evidence type="ECO:0000313" key="4">
    <source>
        <dbReference type="Proteomes" id="UP001372714"/>
    </source>
</evidence>
<protein>
    <submittedName>
        <fullName evidence="3">CPBP family intramembrane glutamic endopeptidase</fullName>
        <ecNumber evidence="3">3.4.-.-</ecNumber>
    </submittedName>
</protein>
<dbReference type="InterPro" id="IPR003675">
    <property type="entry name" value="Rce1/LyrA-like_dom"/>
</dbReference>
<dbReference type="GO" id="GO:0016787">
    <property type="term" value="F:hydrolase activity"/>
    <property type="evidence" value="ECO:0007669"/>
    <property type="project" value="UniProtKB-KW"/>
</dbReference>
<feature type="transmembrane region" description="Helical" evidence="1">
    <location>
        <begin position="12"/>
        <end position="42"/>
    </location>
</feature>
<name>A0ABZ2FPV4_9PSED</name>
<dbReference type="Proteomes" id="UP001372714">
    <property type="component" value="Chromosome"/>
</dbReference>
<keyword evidence="1" id="KW-0472">Membrane</keyword>
<keyword evidence="4" id="KW-1185">Reference proteome</keyword>
<dbReference type="Pfam" id="PF02517">
    <property type="entry name" value="Rce1-like"/>
    <property type="match status" value="1"/>
</dbReference>
<proteinExistence type="predicted"/>
<organism evidence="3 4">
    <name type="scientific">Pseudomonas benzopyrenica</name>
    <dbReference type="NCBI Taxonomy" id="2993566"/>
    <lineage>
        <taxon>Bacteria</taxon>
        <taxon>Pseudomonadati</taxon>
        <taxon>Pseudomonadota</taxon>
        <taxon>Gammaproteobacteria</taxon>
        <taxon>Pseudomonadales</taxon>
        <taxon>Pseudomonadaceae</taxon>
        <taxon>Pseudomonas</taxon>
    </lineage>
</organism>
<evidence type="ECO:0000259" key="2">
    <source>
        <dbReference type="Pfam" id="PF02517"/>
    </source>
</evidence>
<dbReference type="EC" id="3.4.-.-" evidence="3"/>
<reference evidence="3 4" key="1">
    <citation type="submission" date="2024-02" db="EMBL/GenBank/DDBJ databases">
        <title>The whole genome sequence of Pseudomonas benzopyrenica MLY92.</title>
        <authorList>
            <person name="Liu Y."/>
        </authorList>
    </citation>
    <scope>NUCLEOTIDE SEQUENCE [LARGE SCALE GENOMIC DNA]</scope>
    <source>
        <strain evidence="3 4">MLY92</strain>
    </source>
</reference>
<feature type="transmembrane region" description="Helical" evidence="1">
    <location>
        <begin position="228"/>
        <end position="250"/>
    </location>
</feature>
<keyword evidence="1" id="KW-0812">Transmembrane</keyword>
<feature type="domain" description="CAAX prenyl protease 2/Lysostaphin resistance protein A-like" evidence="2">
    <location>
        <begin position="150"/>
        <end position="240"/>
    </location>
</feature>
<evidence type="ECO:0000313" key="3">
    <source>
        <dbReference type="EMBL" id="WWM66064.1"/>
    </source>
</evidence>
<accession>A0ABZ2FPV4</accession>
<keyword evidence="1" id="KW-1133">Transmembrane helix</keyword>
<feature type="transmembrane region" description="Helical" evidence="1">
    <location>
        <begin position="181"/>
        <end position="198"/>
    </location>
</feature>
<feature type="transmembrane region" description="Helical" evidence="1">
    <location>
        <begin position="151"/>
        <end position="174"/>
    </location>
</feature>